<evidence type="ECO:0000256" key="3">
    <source>
        <dbReference type="PROSITE-ProRule" id="PRU00339"/>
    </source>
</evidence>
<dbReference type="Proteomes" id="UP001060919">
    <property type="component" value="Chromosome"/>
</dbReference>
<dbReference type="PANTHER" id="PTHR44943:SF8">
    <property type="entry name" value="TPR REPEAT-CONTAINING PROTEIN MJ0263"/>
    <property type="match status" value="1"/>
</dbReference>
<evidence type="ECO:0000313" key="4">
    <source>
        <dbReference type="EMBL" id="BDS13957.1"/>
    </source>
</evidence>
<dbReference type="PROSITE" id="PS51257">
    <property type="entry name" value="PROKAR_LIPOPROTEIN"/>
    <property type="match status" value="1"/>
</dbReference>
<dbReference type="Gene3D" id="1.25.40.10">
    <property type="entry name" value="Tetratricopeptide repeat domain"/>
    <property type="match status" value="3"/>
</dbReference>
<gene>
    <name evidence="4" type="ORF">AsAng_0047200</name>
</gene>
<keyword evidence="2 3" id="KW-0802">TPR repeat</keyword>
<dbReference type="SMART" id="SM00028">
    <property type="entry name" value="TPR"/>
    <property type="match status" value="5"/>
</dbReference>
<evidence type="ECO:0000256" key="1">
    <source>
        <dbReference type="ARBA" id="ARBA00022737"/>
    </source>
</evidence>
<evidence type="ECO:0000313" key="5">
    <source>
        <dbReference type="Proteomes" id="UP001060919"/>
    </source>
</evidence>
<dbReference type="Pfam" id="PF12895">
    <property type="entry name" value="ANAPC3"/>
    <property type="match status" value="1"/>
</dbReference>
<dbReference type="RefSeq" id="WP_264789200.1">
    <property type="nucleotide sequence ID" value="NZ_AP026867.1"/>
</dbReference>
<keyword evidence="1" id="KW-0677">Repeat</keyword>
<keyword evidence="5" id="KW-1185">Reference proteome</keyword>
<proteinExistence type="predicted"/>
<dbReference type="InterPro" id="IPR019734">
    <property type="entry name" value="TPR_rpt"/>
</dbReference>
<protein>
    <submittedName>
        <fullName evidence="4">Tetratricopeptide repeat protein</fullName>
    </submittedName>
</protein>
<dbReference type="KEGG" id="aup:AsAng_0047200"/>
<dbReference type="SUPFAM" id="SSF48452">
    <property type="entry name" value="TPR-like"/>
    <property type="match status" value="2"/>
</dbReference>
<feature type="repeat" description="TPR" evidence="3">
    <location>
        <begin position="301"/>
        <end position="334"/>
    </location>
</feature>
<dbReference type="PANTHER" id="PTHR44943">
    <property type="entry name" value="CELLULOSE SYNTHASE OPERON PROTEIN C"/>
    <property type="match status" value="1"/>
</dbReference>
<dbReference type="PROSITE" id="PS50005">
    <property type="entry name" value="TPR"/>
    <property type="match status" value="3"/>
</dbReference>
<feature type="repeat" description="TPR" evidence="3">
    <location>
        <begin position="93"/>
        <end position="126"/>
    </location>
</feature>
<accession>A0A915YJ58</accession>
<sequence>MITKRILTISWLLLVFIGFYSCEQAAQKPDEFQAEHGQFTGIPAIDAITKDIIADPNNMALRVARCEAYSQEGMYTEAEEEARIIYDYDKTNWKSARLLAWTYLENNKSKPAIKTLEQALEIHPDTIHLLLVHSEINLNVKHYDEALISAEKVLKLSPLNVEGLFMRGLILKYIGDTLSSIGNFQTAIEQDADHIDAYMQLAHIFSAKKEKIALQYYDNALRIDSLSYEALKGKAAFFHQNYTKDNGMLEKTKEAYERLILHHPQEVNGCYDYGLFFMEEGDFEQAQHFFGIAVKYDPTFGEAYYFKGEALEKLGKIDEAVRAYENAVRNGNRYQRAEEALKRLGK</sequence>
<name>A0A915YJ58_9BACT</name>
<dbReference type="InterPro" id="IPR011990">
    <property type="entry name" value="TPR-like_helical_dom_sf"/>
</dbReference>
<dbReference type="InterPro" id="IPR051685">
    <property type="entry name" value="Ycf3/AcsC/BcsC/TPR_MFPF"/>
</dbReference>
<dbReference type="Pfam" id="PF13432">
    <property type="entry name" value="TPR_16"/>
    <property type="match status" value="1"/>
</dbReference>
<dbReference type="EMBL" id="AP026867">
    <property type="protein sequence ID" value="BDS13957.1"/>
    <property type="molecule type" value="Genomic_DNA"/>
</dbReference>
<reference evidence="4" key="1">
    <citation type="submission" date="2022-09" db="EMBL/GenBank/DDBJ databases">
        <title>Aureispira anguillicida sp. nov., isolated from Leptocephalus of Japanese eel Anguilla japonica.</title>
        <authorList>
            <person name="Yuasa K."/>
            <person name="Mekata T."/>
            <person name="Ikunari K."/>
        </authorList>
    </citation>
    <scope>NUCLEOTIDE SEQUENCE</scope>
    <source>
        <strain evidence="4">EL160426</strain>
    </source>
</reference>
<evidence type="ECO:0000256" key="2">
    <source>
        <dbReference type="ARBA" id="ARBA00022803"/>
    </source>
</evidence>
<dbReference type="AlphaFoldDB" id="A0A915YJ58"/>
<feature type="repeat" description="TPR" evidence="3">
    <location>
        <begin position="267"/>
        <end position="300"/>
    </location>
</feature>
<organism evidence="4 5">
    <name type="scientific">Aureispira anguillae</name>
    <dbReference type="NCBI Taxonomy" id="2864201"/>
    <lineage>
        <taxon>Bacteria</taxon>
        <taxon>Pseudomonadati</taxon>
        <taxon>Bacteroidota</taxon>
        <taxon>Saprospiria</taxon>
        <taxon>Saprospirales</taxon>
        <taxon>Saprospiraceae</taxon>
        <taxon>Aureispira</taxon>
    </lineage>
</organism>